<dbReference type="Proteomes" id="UP000591131">
    <property type="component" value="Unassembled WGS sequence"/>
</dbReference>
<dbReference type="SMART" id="SM00176">
    <property type="entry name" value="RAN"/>
    <property type="match status" value="1"/>
</dbReference>
<dbReference type="GO" id="GO:0003924">
    <property type="term" value="F:GTPase activity"/>
    <property type="evidence" value="ECO:0007669"/>
    <property type="project" value="InterPro"/>
</dbReference>
<dbReference type="FunFam" id="3.40.50.300:FF:000851">
    <property type="entry name" value="Ras-related small GTP-binding family protein"/>
    <property type="match status" value="1"/>
</dbReference>
<dbReference type="SMART" id="SM00174">
    <property type="entry name" value="RHO"/>
    <property type="match status" value="1"/>
</dbReference>
<evidence type="ECO:0000313" key="5">
    <source>
        <dbReference type="Proteomes" id="UP000591131"/>
    </source>
</evidence>
<keyword evidence="2" id="KW-1133">Transmembrane helix</keyword>
<dbReference type="PROSITE" id="PS51419">
    <property type="entry name" value="RAB"/>
    <property type="match status" value="1"/>
</dbReference>
<dbReference type="GO" id="GO:0005525">
    <property type="term" value="F:GTP binding"/>
    <property type="evidence" value="ECO:0007669"/>
    <property type="project" value="InterPro"/>
</dbReference>
<dbReference type="SUPFAM" id="SSF103481">
    <property type="entry name" value="Multidrug resistance efflux transporter EmrE"/>
    <property type="match status" value="1"/>
</dbReference>
<dbReference type="GO" id="GO:0016020">
    <property type="term" value="C:membrane"/>
    <property type="evidence" value="ECO:0007669"/>
    <property type="project" value="InterPro"/>
</dbReference>
<dbReference type="PANTHER" id="PTHR47978">
    <property type="match status" value="1"/>
</dbReference>
<dbReference type="OrthoDB" id="417037at2759"/>
<feature type="transmembrane region" description="Helical" evidence="2">
    <location>
        <begin position="392"/>
        <end position="408"/>
    </location>
</feature>
<reference evidence="4 5" key="1">
    <citation type="submission" date="2020-04" db="EMBL/GenBank/DDBJ databases">
        <title>Perkinsus chesapeaki whole genome sequence.</title>
        <authorList>
            <person name="Bogema D.R."/>
        </authorList>
    </citation>
    <scope>NUCLEOTIDE SEQUENCE [LARGE SCALE GENOMIC DNA]</scope>
    <source>
        <strain evidence="4">ATCC PRA-425</strain>
    </source>
</reference>
<dbReference type="InterPro" id="IPR000620">
    <property type="entry name" value="EamA_dom"/>
</dbReference>
<protein>
    <submittedName>
        <fullName evidence="4">Ras- protein Rab-5</fullName>
    </submittedName>
</protein>
<dbReference type="InterPro" id="IPR001806">
    <property type="entry name" value="Small_GTPase"/>
</dbReference>
<comment type="caution">
    <text evidence="4">The sequence shown here is derived from an EMBL/GenBank/DDBJ whole genome shotgun (WGS) entry which is preliminary data.</text>
</comment>
<feature type="transmembrane region" description="Helical" evidence="2">
    <location>
        <begin position="329"/>
        <end position="349"/>
    </location>
</feature>
<dbReference type="PROSITE" id="PS51421">
    <property type="entry name" value="RAS"/>
    <property type="match status" value="1"/>
</dbReference>
<dbReference type="EMBL" id="JAAPAO010000003">
    <property type="protein sequence ID" value="KAF4678135.1"/>
    <property type="molecule type" value="Genomic_DNA"/>
</dbReference>
<keyword evidence="1" id="KW-0547">Nucleotide-binding</keyword>
<dbReference type="CDD" id="cd01860">
    <property type="entry name" value="Rab5_related"/>
    <property type="match status" value="1"/>
</dbReference>
<keyword evidence="2" id="KW-0472">Membrane</keyword>
<dbReference type="Gene3D" id="3.40.50.300">
    <property type="entry name" value="P-loop containing nucleotide triphosphate hydrolases"/>
    <property type="match status" value="1"/>
</dbReference>
<feature type="transmembrane region" description="Helical" evidence="2">
    <location>
        <begin position="361"/>
        <end position="380"/>
    </location>
</feature>
<feature type="transmembrane region" description="Helical" evidence="2">
    <location>
        <begin position="511"/>
        <end position="530"/>
    </location>
</feature>
<evidence type="ECO:0000256" key="2">
    <source>
        <dbReference type="SAM" id="Phobius"/>
    </source>
</evidence>
<evidence type="ECO:0000313" key="4">
    <source>
        <dbReference type="EMBL" id="KAF4678135.1"/>
    </source>
</evidence>
<dbReference type="InterPro" id="IPR037185">
    <property type="entry name" value="EmrE-like"/>
</dbReference>
<dbReference type="NCBIfam" id="TIGR00231">
    <property type="entry name" value="small_GTP"/>
    <property type="match status" value="1"/>
</dbReference>
<dbReference type="InterPro" id="IPR027417">
    <property type="entry name" value="P-loop_NTPase"/>
</dbReference>
<dbReference type="SMART" id="SM00175">
    <property type="entry name" value="RAB"/>
    <property type="match status" value="1"/>
</dbReference>
<feature type="transmembrane region" description="Helical" evidence="2">
    <location>
        <begin position="445"/>
        <end position="466"/>
    </location>
</feature>
<evidence type="ECO:0000256" key="1">
    <source>
        <dbReference type="ARBA" id="ARBA00022741"/>
    </source>
</evidence>
<dbReference type="PROSITE" id="PS51420">
    <property type="entry name" value="RHO"/>
    <property type="match status" value="1"/>
</dbReference>
<name>A0A7J6N2Q6_PERCH</name>
<feature type="transmembrane region" description="Helical" evidence="2">
    <location>
        <begin position="420"/>
        <end position="436"/>
    </location>
</feature>
<dbReference type="SMART" id="SM00173">
    <property type="entry name" value="RAS"/>
    <property type="match status" value="1"/>
</dbReference>
<feature type="domain" description="EamA" evidence="3">
    <location>
        <begin position="303"/>
        <end position="432"/>
    </location>
</feature>
<sequence>MSTDGHLTPAASAAPSILHHKLVLLGDASVGKSCVVVRFARGEFYEYQEPTIGAAFMTQTVSPFPDSPVHIKFEIWDTAGQERYRSLAPMYYRGAAAAVVVYDITSRESFEGAKRWVNELRSSHNPDVVIALCGNKSDLAAEREVSTQKGADYAQENKLLFVETSAKTGENVHHVFVEIAKLLPHEQQQDPMKAGAANQDEAGAVDAAVDEAAEFLVERNYHFGGLHRVRAHASVIVSLAVITDSSLYRYKLTSDLERSAGKTRYATAQLEQLMSKNASGAALSIQTPAPQKDVKSPAQISWAIFMYSTCSSTLLIVNKLAVHSIPSPCFLLICQFGVTAIFSKLLNRYSNADVAELEYDLARRFIGVVLTFCLCLFTNVKALQHVNVETVIVFRSCSPLAVAFLDYYCLERDLPSGRSWLALFGIVFGAFTYMVSDDGMQARGYFWVSIYFIAIVTEMAFVKHIINTVPMSTWTRVYYNNTFSIPVLAIAAVLNGELWTLTHEYKWTAEAIPSLLASCLIGVGISFYGFHLRELVTATTFTVVGVLCKVATVLLSRALWDQHANMVGSLALLACIAAGTQ</sequence>
<gene>
    <name evidence="4" type="primary">RAB5</name>
    <name evidence="4" type="ORF">FOL47_005414</name>
</gene>
<dbReference type="Pfam" id="PF00892">
    <property type="entry name" value="EamA"/>
    <property type="match status" value="1"/>
</dbReference>
<keyword evidence="2" id="KW-0812">Transmembrane</keyword>
<organism evidence="4 5">
    <name type="scientific">Perkinsus chesapeaki</name>
    <name type="common">Clam parasite</name>
    <name type="synonym">Perkinsus andrewsi</name>
    <dbReference type="NCBI Taxonomy" id="330153"/>
    <lineage>
        <taxon>Eukaryota</taxon>
        <taxon>Sar</taxon>
        <taxon>Alveolata</taxon>
        <taxon>Perkinsozoa</taxon>
        <taxon>Perkinsea</taxon>
        <taxon>Perkinsida</taxon>
        <taxon>Perkinsidae</taxon>
        <taxon>Perkinsus</taxon>
    </lineage>
</organism>
<dbReference type="Pfam" id="PF00071">
    <property type="entry name" value="Ras"/>
    <property type="match status" value="1"/>
</dbReference>
<proteinExistence type="predicted"/>
<dbReference type="AlphaFoldDB" id="A0A7J6N2Q6"/>
<keyword evidence="5" id="KW-1185">Reference proteome</keyword>
<evidence type="ECO:0000259" key="3">
    <source>
        <dbReference type="Pfam" id="PF00892"/>
    </source>
</evidence>
<dbReference type="PRINTS" id="PR00449">
    <property type="entry name" value="RASTRNSFRMNG"/>
</dbReference>
<accession>A0A7J6N2Q6</accession>
<dbReference type="SUPFAM" id="SSF52540">
    <property type="entry name" value="P-loop containing nucleoside triphosphate hydrolases"/>
    <property type="match status" value="1"/>
</dbReference>
<dbReference type="InterPro" id="IPR005225">
    <property type="entry name" value="Small_GTP-bd"/>
</dbReference>
<feature type="transmembrane region" description="Helical" evidence="2">
    <location>
        <begin position="478"/>
        <end position="499"/>
    </location>
</feature>